<keyword evidence="3" id="KW-0808">Transferase</keyword>
<feature type="domain" description="Signal transduction histidine kinase internal region" evidence="2">
    <location>
        <begin position="361"/>
        <end position="439"/>
    </location>
</feature>
<evidence type="ECO:0000313" key="3">
    <source>
        <dbReference type="EMBL" id="SFN78519.1"/>
    </source>
</evidence>
<gene>
    <name evidence="3" type="ORF">SAMN05421594_4203</name>
</gene>
<dbReference type="GO" id="GO:0016020">
    <property type="term" value="C:membrane"/>
    <property type="evidence" value="ECO:0007669"/>
    <property type="project" value="InterPro"/>
</dbReference>
<feature type="transmembrane region" description="Helical" evidence="1">
    <location>
        <begin position="29"/>
        <end position="51"/>
    </location>
</feature>
<keyword evidence="1" id="KW-0472">Membrane</keyword>
<keyword evidence="3" id="KW-0418">Kinase</keyword>
<evidence type="ECO:0000313" key="4">
    <source>
        <dbReference type="Proteomes" id="UP000198769"/>
    </source>
</evidence>
<protein>
    <submittedName>
        <fullName evidence="3">Histidine kinase</fullName>
    </submittedName>
</protein>
<sequence>MTIESNGTEEVENKRMKPNFKHILAQKSIYIAALSACLIAVAAFAILSFLITRDSRKNNEGFAKKTFFQKYETLEKEFRNIEEYQYLLRALIQKDGLKNYKEYSSVLNNMNRKENLMPYSWYSYYDATSGKSVSNSSLSDVLTKKSVEARYTKIENNRSGHFRDFLTTRKDTTYWVSYDSLVLPKKNILYYGSAVSLNDLHEYFSNIDKSLNNYAYVFTKEGICISHPEKKYLGRNIFDFTDVQPKDTICSTTKSGYTEGTGVSEYLNLEVTRFVKPLKTDNFDGYAVVNHVNFLIDESVSNTKMYTVYIFLAALFLIVTVFILFQRAANIAYQEKEKIQSEKNLLLVENEKMHRVEALHQLQQLKNNINPHFLFNSLNSLYMLIGINKDNARRFTMNLSKIYRYLIVPPQENIVPVAQEIKFIQQYMELLKSRFDEELTFDLIIHNPKSLEKRIPYLSLQLVVENAIKHNIATIDHPLDILITVEDEGIIVKNTWQPKTDEDVQGAKFGIDYLNQVYDFFKKNSVNISVDGEYFICILPLLE</sequence>
<dbReference type="InterPro" id="IPR010559">
    <property type="entry name" value="Sig_transdc_His_kin_internal"/>
</dbReference>
<organism evidence="3 4">
    <name type="scientific">Chryseobacterium oleae</name>
    <dbReference type="NCBI Taxonomy" id="491207"/>
    <lineage>
        <taxon>Bacteria</taxon>
        <taxon>Pseudomonadati</taxon>
        <taxon>Bacteroidota</taxon>
        <taxon>Flavobacteriia</taxon>
        <taxon>Flavobacteriales</taxon>
        <taxon>Weeksellaceae</taxon>
        <taxon>Chryseobacterium group</taxon>
        <taxon>Chryseobacterium</taxon>
    </lineage>
</organism>
<dbReference type="GO" id="GO:0000155">
    <property type="term" value="F:phosphorelay sensor kinase activity"/>
    <property type="evidence" value="ECO:0007669"/>
    <property type="project" value="InterPro"/>
</dbReference>
<keyword evidence="1" id="KW-0812">Transmembrane</keyword>
<dbReference type="PANTHER" id="PTHR34220:SF7">
    <property type="entry name" value="SENSOR HISTIDINE KINASE YPDA"/>
    <property type="match status" value="1"/>
</dbReference>
<accession>A0A1I5BUQ5</accession>
<dbReference type="PANTHER" id="PTHR34220">
    <property type="entry name" value="SENSOR HISTIDINE KINASE YPDA"/>
    <property type="match status" value="1"/>
</dbReference>
<dbReference type="EMBL" id="FOVD01000008">
    <property type="protein sequence ID" value="SFN78519.1"/>
    <property type="molecule type" value="Genomic_DNA"/>
</dbReference>
<proteinExistence type="predicted"/>
<reference evidence="4" key="1">
    <citation type="submission" date="2016-10" db="EMBL/GenBank/DDBJ databases">
        <authorList>
            <person name="Varghese N."/>
            <person name="Submissions S."/>
        </authorList>
    </citation>
    <scope>NUCLEOTIDE SEQUENCE [LARGE SCALE GENOMIC DNA]</scope>
    <source>
        <strain evidence="4">DSM 25575</strain>
    </source>
</reference>
<dbReference type="Gene3D" id="3.30.450.20">
    <property type="entry name" value="PAS domain"/>
    <property type="match status" value="1"/>
</dbReference>
<keyword evidence="1" id="KW-1133">Transmembrane helix</keyword>
<dbReference type="Pfam" id="PF06580">
    <property type="entry name" value="His_kinase"/>
    <property type="match status" value="1"/>
</dbReference>
<dbReference type="InterPro" id="IPR050640">
    <property type="entry name" value="Bact_2-comp_sensor_kinase"/>
</dbReference>
<dbReference type="RefSeq" id="WP_228430908.1">
    <property type="nucleotide sequence ID" value="NZ_FOVD01000008.1"/>
</dbReference>
<feature type="transmembrane region" description="Helical" evidence="1">
    <location>
        <begin position="306"/>
        <end position="325"/>
    </location>
</feature>
<keyword evidence="4" id="KW-1185">Reference proteome</keyword>
<dbReference type="AlphaFoldDB" id="A0A1I5BUQ5"/>
<evidence type="ECO:0000259" key="2">
    <source>
        <dbReference type="Pfam" id="PF06580"/>
    </source>
</evidence>
<dbReference type="Proteomes" id="UP000198769">
    <property type="component" value="Unassembled WGS sequence"/>
</dbReference>
<evidence type="ECO:0000256" key="1">
    <source>
        <dbReference type="SAM" id="Phobius"/>
    </source>
</evidence>
<name>A0A1I5BUQ5_CHROL</name>